<gene>
    <name evidence="2" type="ORF">mMyoMyo1_007717</name>
</gene>
<protein>
    <submittedName>
        <fullName evidence="2">LIM and calponin homology domains 1</fullName>
    </submittedName>
</protein>
<accession>A0A7J8ALY2</accession>
<evidence type="ECO:0000256" key="1">
    <source>
        <dbReference type="SAM" id="MobiDB-lite"/>
    </source>
</evidence>
<evidence type="ECO:0000313" key="2">
    <source>
        <dbReference type="EMBL" id="KAF6387255.1"/>
    </source>
</evidence>
<organism evidence="2 3">
    <name type="scientific">Myotis myotis</name>
    <name type="common">Greater mouse-eared bat</name>
    <name type="synonym">Vespertilio myotis</name>
    <dbReference type="NCBI Taxonomy" id="51298"/>
    <lineage>
        <taxon>Eukaryota</taxon>
        <taxon>Metazoa</taxon>
        <taxon>Chordata</taxon>
        <taxon>Craniata</taxon>
        <taxon>Vertebrata</taxon>
        <taxon>Euteleostomi</taxon>
        <taxon>Mammalia</taxon>
        <taxon>Eutheria</taxon>
        <taxon>Laurasiatheria</taxon>
        <taxon>Chiroptera</taxon>
        <taxon>Yangochiroptera</taxon>
        <taxon>Vespertilionidae</taxon>
        <taxon>Myotis</taxon>
    </lineage>
</organism>
<feature type="compositionally biased region" description="Basic and acidic residues" evidence="1">
    <location>
        <begin position="37"/>
        <end position="47"/>
    </location>
</feature>
<name>A0A7J8ALY2_MYOMY</name>
<feature type="region of interest" description="Disordered" evidence="1">
    <location>
        <begin position="21"/>
        <end position="59"/>
    </location>
</feature>
<evidence type="ECO:0000313" key="3">
    <source>
        <dbReference type="Proteomes" id="UP000527355"/>
    </source>
</evidence>
<proteinExistence type="predicted"/>
<dbReference type="Proteomes" id="UP000527355">
    <property type="component" value="Unassembled WGS sequence"/>
</dbReference>
<comment type="caution">
    <text evidence="2">The sequence shown here is derived from an EMBL/GenBank/DDBJ whole genome shotgun (WGS) entry which is preliminary data.</text>
</comment>
<dbReference type="AlphaFoldDB" id="A0A7J8ALY2"/>
<dbReference type="EMBL" id="JABWUV010000001">
    <property type="protein sequence ID" value="KAF6387255.1"/>
    <property type="molecule type" value="Genomic_DNA"/>
</dbReference>
<reference evidence="2 3" key="1">
    <citation type="journal article" date="2020" name="Nature">
        <title>Six reference-quality genomes reveal evolution of bat adaptations.</title>
        <authorList>
            <person name="Jebb D."/>
            <person name="Huang Z."/>
            <person name="Pippel M."/>
            <person name="Hughes G.M."/>
            <person name="Lavrichenko K."/>
            <person name="Devanna P."/>
            <person name="Winkler S."/>
            <person name="Jermiin L.S."/>
            <person name="Skirmuntt E.C."/>
            <person name="Katzourakis A."/>
            <person name="Burkitt-Gray L."/>
            <person name="Ray D.A."/>
            <person name="Sullivan K.A.M."/>
            <person name="Roscito J.G."/>
            <person name="Kirilenko B.M."/>
            <person name="Davalos L.M."/>
            <person name="Corthals A.P."/>
            <person name="Power M.L."/>
            <person name="Jones G."/>
            <person name="Ransome R.D."/>
            <person name="Dechmann D.K.N."/>
            <person name="Locatelli A.G."/>
            <person name="Puechmaille S.J."/>
            <person name="Fedrigo O."/>
            <person name="Jarvis E.D."/>
            <person name="Hiller M."/>
            <person name="Vernes S.C."/>
            <person name="Myers E.W."/>
            <person name="Teeling E.C."/>
        </authorList>
    </citation>
    <scope>NUCLEOTIDE SEQUENCE [LARGE SCALE GENOMIC DNA]</scope>
    <source>
        <strain evidence="2">MMyoMyo1</strain>
        <tissue evidence="2">Flight muscle</tissue>
    </source>
</reference>
<sequence>MTCLPGGLLTVSRNQQCLLTSTSRTKATRRPMSPLLCERRGQSERSIGRAGAPPPPRWVARGPSGARVCLTCGVRRRLQCSRTAGPARSSCS</sequence>
<keyword evidence="3" id="KW-1185">Reference proteome</keyword>